<gene>
    <name evidence="4" type="ORF">CAGGBEG34_200114</name>
</gene>
<dbReference type="eggNOG" id="COG3184">
    <property type="taxonomic scope" value="Bacteria"/>
</dbReference>
<evidence type="ECO:0000313" key="5">
    <source>
        <dbReference type="Proteomes" id="UP000054051"/>
    </source>
</evidence>
<reference evidence="4 5" key="1">
    <citation type="submission" date="2011-08" db="EMBL/GenBank/DDBJ databases">
        <title>The genome of the obligate endobacterium of an arbuscular mycorrhizal fungus reveals an interphylum network of nutritional interactions.</title>
        <authorList>
            <person name="Ghignone S."/>
            <person name="Salvioli A."/>
            <person name="Anca I."/>
            <person name="Lumini E."/>
            <person name="Ortu G."/>
            <person name="Petiti L."/>
            <person name="Cruveiller S."/>
            <person name="Bianciotto V."/>
            <person name="Piffanelli P."/>
            <person name="Lanfranco L."/>
            <person name="Bonfante P."/>
        </authorList>
    </citation>
    <scope>NUCLEOTIDE SEQUENCE [LARGE SCALE GENOMIC DNA]</scope>
    <source>
        <strain evidence="4 5">BEG34</strain>
    </source>
</reference>
<sequence length="215" mass="23183">MKKQRKPWFLLAVFAPALALAQGQRPQPSATSPQTAAAPAPIEPAKRAAIKALLDAIDADKLAAAIGNGAQNQAKQLVPAVLSEALNENKTLNEEQKRTLVPSLQQNVVPKLAEQAGGVFMTPAFKADAVQFQYDAYAKYYTTQEIEDLTKFYKSPAGRKFIQVQDQVGRDTVNGLMGKYMPQAVKEIRDASDREIAAAKSAPTPSKSSAQSGKK</sequence>
<name>G2J8L2_9BURK</name>
<protein>
    <recommendedName>
        <fullName evidence="3">DUF2059 domain-containing protein</fullName>
    </recommendedName>
</protein>
<evidence type="ECO:0000259" key="3">
    <source>
        <dbReference type="Pfam" id="PF09832"/>
    </source>
</evidence>
<comment type="caution">
    <text evidence="4">The sequence shown here is derived from an EMBL/GenBank/DDBJ whole genome shotgun (WGS) entry which is preliminary data.</text>
</comment>
<dbReference type="OrthoDB" id="8589964at2"/>
<evidence type="ECO:0000313" key="4">
    <source>
        <dbReference type="EMBL" id="CCD29109.1"/>
    </source>
</evidence>
<dbReference type="Proteomes" id="UP000054051">
    <property type="component" value="Unassembled WGS sequence"/>
</dbReference>
<feature type="compositionally biased region" description="Low complexity" evidence="1">
    <location>
        <begin position="198"/>
        <end position="215"/>
    </location>
</feature>
<evidence type="ECO:0000256" key="1">
    <source>
        <dbReference type="SAM" id="MobiDB-lite"/>
    </source>
</evidence>
<feature type="region of interest" description="Disordered" evidence="1">
    <location>
        <begin position="196"/>
        <end position="215"/>
    </location>
</feature>
<keyword evidence="5" id="KW-1185">Reference proteome</keyword>
<dbReference type="RefSeq" id="WP_006682348.1">
    <property type="nucleotide sequence ID" value="NZ_CAFB01000037.1"/>
</dbReference>
<dbReference type="STRING" id="1070319.CAGGBEG34_200114"/>
<accession>G2J8L2</accession>
<keyword evidence="2" id="KW-0732">Signal</keyword>
<feature type="chain" id="PRO_5003432040" description="DUF2059 domain-containing protein" evidence="2">
    <location>
        <begin position="22"/>
        <end position="215"/>
    </location>
</feature>
<proteinExistence type="predicted"/>
<feature type="signal peptide" evidence="2">
    <location>
        <begin position="1"/>
        <end position="21"/>
    </location>
</feature>
<dbReference type="Pfam" id="PF09832">
    <property type="entry name" value="DUF2059"/>
    <property type="match status" value="1"/>
</dbReference>
<dbReference type="InterPro" id="IPR018637">
    <property type="entry name" value="DUF2059"/>
</dbReference>
<dbReference type="EMBL" id="CAFB01000037">
    <property type="protein sequence ID" value="CCD29109.1"/>
    <property type="molecule type" value="Genomic_DNA"/>
</dbReference>
<feature type="compositionally biased region" description="Low complexity" evidence="1">
    <location>
        <begin position="22"/>
        <end position="40"/>
    </location>
</feature>
<organism evidence="4 5">
    <name type="scientific">Candidatus Glomeribacter gigasporarum BEG34</name>
    <dbReference type="NCBI Taxonomy" id="1070319"/>
    <lineage>
        <taxon>Bacteria</taxon>
        <taxon>Pseudomonadati</taxon>
        <taxon>Pseudomonadota</taxon>
        <taxon>Betaproteobacteria</taxon>
        <taxon>Burkholderiales</taxon>
        <taxon>Burkholderiaceae</taxon>
        <taxon>Candidatus Glomeribacter</taxon>
    </lineage>
</organism>
<evidence type="ECO:0000256" key="2">
    <source>
        <dbReference type="SAM" id="SignalP"/>
    </source>
</evidence>
<feature type="domain" description="DUF2059" evidence="3">
    <location>
        <begin position="133"/>
        <end position="186"/>
    </location>
</feature>
<feature type="region of interest" description="Disordered" evidence="1">
    <location>
        <begin position="22"/>
        <end position="41"/>
    </location>
</feature>
<dbReference type="AlphaFoldDB" id="G2J8L2"/>